<name>A0ABS7IAI4_9HYPH</name>
<reference evidence="1 2" key="1">
    <citation type="submission" date="2021-08" db="EMBL/GenBank/DDBJ databases">
        <title>Bartonella raoulti 094 sp. nov.</title>
        <authorList>
            <person name="Zgheib R."/>
            <person name="Hammoud A."/>
        </authorList>
    </citation>
    <scope>NUCLEOTIDE SEQUENCE [LARGE SCALE GENOMIC DNA]</scope>
    <source>
        <strain evidence="1 2">094</strain>
    </source>
</reference>
<proteinExistence type="predicted"/>
<accession>A0ABS7IAI4</accession>
<evidence type="ECO:0000313" key="2">
    <source>
        <dbReference type="Proteomes" id="UP000746918"/>
    </source>
</evidence>
<evidence type="ECO:0000313" key="1">
    <source>
        <dbReference type="EMBL" id="MBX4336579.1"/>
    </source>
</evidence>
<dbReference type="Proteomes" id="UP000746918">
    <property type="component" value="Unassembled WGS sequence"/>
</dbReference>
<dbReference type="EMBL" id="JAIFRO010000013">
    <property type="protein sequence ID" value="MBX4336579.1"/>
    <property type="molecule type" value="Genomic_DNA"/>
</dbReference>
<gene>
    <name evidence="1" type="ORF">K3248_08275</name>
</gene>
<comment type="caution">
    <text evidence="1">The sequence shown here is derived from an EMBL/GenBank/DDBJ whole genome shotgun (WGS) entry which is preliminary data.</text>
</comment>
<organism evidence="1 2">
    <name type="scientific">Bartonella raoultii</name>
    <dbReference type="NCBI Taxonomy" id="1457020"/>
    <lineage>
        <taxon>Bacteria</taxon>
        <taxon>Pseudomonadati</taxon>
        <taxon>Pseudomonadota</taxon>
        <taxon>Alphaproteobacteria</taxon>
        <taxon>Hyphomicrobiales</taxon>
        <taxon>Bartonellaceae</taxon>
        <taxon>Bartonella</taxon>
    </lineage>
</organism>
<dbReference type="RefSeq" id="WP_220717864.1">
    <property type="nucleotide sequence ID" value="NZ_JAIFRO010000013.1"/>
</dbReference>
<protein>
    <submittedName>
        <fullName evidence="1">Uncharacterized protein</fullName>
    </submittedName>
</protein>
<dbReference type="Gene3D" id="1.20.5.170">
    <property type="match status" value="1"/>
</dbReference>
<keyword evidence="2" id="KW-1185">Reference proteome</keyword>
<sequence length="81" mass="8596">MDGNIASGSTDAITGNQLHSLGDKVATYFGGNARYENGAWTDPTFKIKRVKADGTEDEQSYTSVAAAFEGVGTAFTNIKMK</sequence>